<sequence>MKPSKRLKVSRAVVMSTSSLSGNGRSRAQLRVYRPGDLRHIKEQRATEEVRVLNVQRINEGDYDYELSSPLDMPTILSHAGGEIAGDIGEGLEGDDWEECADIYQELLDGCRRIYRVDGRKRRDRTERTYYHWTPQYDCIVDAFMDWCLNEEQGHCIPENIHGFPSISVTVVDIFRTSKRLVPLTGDQYQSASMVRAGIFPSSPLRHHHGFSTRTLHLFHDLFCRCPRLSIQPFIKALCDVQGFPFRPYLMQQFSSAYDTYLEVKARVRRLVAHALDRDSPDWRITHTCPCCQNELEEDVALDIRMMVAMDRNDLLKRVERRKEAADDSAAEVTGSGVIERVDPRKAGGDYFLSRAVVDEWAEENWKNVTPWIPEGGFREWVWKTGRCEEKWHNASDKNTGKSWAKFDENGIFLLICRHGLVLSLADMVKAKYSLATMHHFLEAEKRRRIINGEEGPPTGKLCFAYDVGCTNSKTVHRSPLASLAKYMGYLPAIGTMHGYAHERACQLNFLLLYQTGAGLEDGETCEQYFSKSNALASAIRHASIFHRRQMITEYAYHTDNFETYGNLSKFLRNHYKQALKILGTVDSLKTWMRNAGINDARIIFRWLEEEAAYLQNLSKEPPSETLQMEYYGKLVTLKGCQAVLKEARHAWLSYRPGERDQTAALEWTQCHAQENERKILADVHALESKLDIRIRWTEGSKEWDQAEALVTGAKYRRALDKLEGLLVSRIFELSRLNISGTGYKMRKHLASALKKRSKSIQNAITEYNNIAIKMKPPRCQVDWEEVVEYAFLSEFDILHDTREDIRKRPWAVPANRVIMTQFFKVVGAEDELARVHQEIQRLITSIQHESFDWSTNSKYFFPGTPVERTSDNKGCPIEVLKADGGDEEDDGSGDDDDDDEEDLIQRVDAFLSVAEDVLGG</sequence>
<dbReference type="EMBL" id="BDGU01000102">
    <property type="protein sequence ID" value="GAW02575.1"/>
    <property type="molecule type" value="Genomic_DNA"/>
</dbReference>
<comment type="caution">
    <text evidence="2">The sequence shown here is derived from an EMBL/GenBank/DDBJ whole genome shotgun (WGS) entry which is preliminary data.</text>
</comment>
<dbReference type="STRING" id="5353.A0A1Q3E5Q7"/>
<accession>A0A1Q3E5Q7</accession>
<dbReference type="Proteomes" id="UP000188533">
    <property type="component" value="Unassembled WGS sequence"/>
</dbReference>
<dbReference type="InterPro" id="IPR040521">
    <property type="entry name" value="KDZ"/>
</dbReference>
<dbReference type="Pfam" id="PF18758">
    <property type="entry name" value="KDZ"/>
    <property type="match status" value="1"/>
</dbReference>
<protein>
    <recommendedName>
        <fullName evidence="4">CxC1-like cysteine cluster associated with KDZ transposases domain-containing protein</fullName>
    </recommendedName>
</protein>
<feature type="region of interest" description="Disordered" evidence="1">
    <location>
        <begin position="870"/>
        <end position="901"/>
    </location>
</feature>
<evidence type="ECO:0000313" key="2">
    <source>
        <dbReference type="EMBL" id="GAW02575.1"/>
    </source>
</evidence>
<organism evidence="2 3">
    <name type="scientific">Lentinula edodes</name>
    <name type="common">Shiitake mushroom</name>
    <name type="synonym">Lentinus edodes</name>
    <dbReference type="NCBI Taxonomy" id="5353"/>
    <lineage>
        <taxon>Eukaryota</taxon>
        <taxon>Fungi</taxon>
        <taxon>Dikarya</taxon>
        <taxon>Basidiomycota</taxon>
        <taxon>Agaricomycotina</taxon>
        <taxon>Agaricomycetes</taxon>
        <taxon>Agaricomycetidae</taxon>
        <taxon>Agaricales</taxon>
        <taxon>Marasmiineae</taxon>
        <taxon>Omphalotaceae</taxon>
        <taxon>Lentinula</taxon>
    </lineage>
</organism>
<proteinExistence type="predicted"/>
<reference evidence="2 3" key="2">
    <citation type="submission" date="2017-02" db="EMBL/GenBank/DDBJ databases">
        <title>A genome survey and senescence transcriptome analysis in Lentinula edodes.</title>
        <authorList>
            <person name="Sakamoto Y."/>
            <person name="Nakade K."/>
            <person name="Sato S."/>
            <person name="Yoshida Y."/>
            <person name="Miyazaki K."/>
            <person name="Natsume S."/>
            <person name="Konno N."/>
        </authorList>
    </citation>
    <scope>NUCLEOTIDE SEQUENCE [LARGE SCALE GENOMIC DNA]</scope>
    <source>
        <strain evidence="2 3">NBRC 111202</strain>
    </source>
</reference>
<dbReference type="PANTHER" id="PTHR33096:SF1">
    <property type="entry name" value="CXC1-LIKE CYSTEINE CLUSTER ASSOCIATED WITH KDZ TRANSPOSASES DOMAIN-CONTAINING PROTEIN"/>
    <property type="match status" value="1"/>
</dbReference>
<name>A0A1Q3E5Q7_LENED</name>
<evidence type="ECO:0000313" key="3">
    <source>
        <dbReference type="Proteomes" id="UP000188533"/>
    </source>
</evidence>
<evidence type="ECO:0008006" key="4">
    <source>
        <dbReference type="Google" id="ProtNLM"/>
    </source>
</evidence>
<evidence type="ECO:0000256" key="1">
    <source>
        <dbReference type="SAM" id="MobiDB-lite"/>
    </source>
</evidence>
<dbReference type="AlphaFoldDB" id="A0A1Q3E5Q7"/>
<feature type="compositionally biased region" description="Acidic residues" evidence="1">
    <location>
        <begin position="886"/>
        <end position="901"/>
    </location>
</feature>
<gene>
    <name evidence="2" type="ORF">LENED_004238</name>
</gene>
<keyword evidence="3" id="KW-1185">Reference proteome</keyword>
<dbReference type="PANTHER" id="PTHR33096">
    <property type="entry name" value="CXC2 DOMAIN-CONTAINING PROTEIN"/>
    <property type="match status" value="1"/>
</dbReference>
<reference evidence="2 3" key="1">
    <citation type="submission" date="2016-08" db="EMBL/GenBank/DDBJ databases">
        <authorList>
            <consortium name="Lentinula edodes genome sequencing consortium"/>
            <person name="Sakamoto Y."/>
            <person name="Nakade K."/>
            <person name="Sato S."/>
            <person name="Yoshida Y."/>
            <person name="Miyazaki K."/>
            <person name="Natsume S."/>
            <person name="Konno N."/>
        </authorList>
    </citation>
    <scope>NUCLEOTIDE SEQUENCE [LARGE SCALE GENOMIC DNA]</scope>
    <source>
        <strain evidence="2 3">NBRC 111202</strain>
    </source>
</reference>